<protein>
    <submittedName>
        <fullName evidence="1">Uncharacterized protein</fullName>
    </submittedName>
</protein>
<evidence type="ECO:0000313" key="1">
    <source>
        <dbReference type="EMBL" id="QSQ19321.1"/>
    </source>
</evidence>
<gene>
    <name evidence="1" type="ORF">JY651_28745</name>
</gene>
<proteinExistence type="predicted"/>
<sequence length="215" mass="22555">MASPVDLVTAEQLPASVRGAVEAVRLPLLITAASEAVAAHVGYPLHQRLGVVESAVGRGRQYLWLRSGGVRQVHRVEVRGEVRAPSTYALESAVHGRLVARGQPWPFTGTWTTGISSTPLEAQDTGEVLVTFDAGWVTPGQRALDASLVVGLPAALQLAAVEVVTAAVSRDGRPGDMAGESIGDTSASYAVGEDGGRLALPASARQFAAPYRRRR</sequence>
<keyword evidence="2" id="KW-1185">Reference proteome</keyword>
<accession>A0ABX7NPK1</accession>
<dbReference type="Proteomes" id="UP000662747">
    <property type="component" value="Chromosome"/>
</dbReference>
<name>A0ABX7NPK1_9BACT</name>
<reference evidence="1 2" key="1">
    <citation type="submission" date="2021-02" db="EMBL/GenBank/DDBJ databases">
        <title>De Novo genome assembly of isolated myxobacteria.</title>
        <authorList>
            <person name="Stevens D.C."/>
        </authorList>
    </citation>
    <scope>NUCLEOTIDE SEQUENCE [LARGE SCALE GENOMIC DNA]</scope>
    <source>
        <strain evidence="2">SCPEA02</strain>
    </source>
</reference>
<dbReference type="EMBL" id="CP071090">
    <property type="protein sequence ID" value="QSQ19321.1"/>
    <property type="molecule type" value="Genomic_DNA"/>
</dbReference>
<organism evidence="1 2">
    <name type="scientific">Pyxidicoccus parkwayensis</name>
    <dbReference type="NCBI Taxonomy" id="2813578"/>
    <lineage>
        <taxon>Bacteria</taxon>
        <taxon>Pseudomonadati</taxon>
        <taxon>Myxococcota</taxon>
        <taxon>Myxococcia</taxon>
        <taxon>Myxococcales</taxon>
        <taxon>Cystobacterineae</taxon>
        <taxon>Myxococcaceae</taxon>
        <taxon>Pyxidicoccus</taxon>
    </lineage>
</organism>
<dbReference type="RefSeq" id="WP_206720908.1">
    <property type="nucleotide sequence ID" value="NZ_CP071090.1"/>
</dbReference>
<evidence type="ECO:0000313" key="2">
    <source>
        <dbReference type="Proteomes" id="UP000662747"/>
    </source>
</evidence>